<reference evidence="2" key="1">
    <citation type="journal article" date="2020" name="Fungal Divers.">
        <title>Resolving the Mortierellaceae phylogeny through synthesis of multi-gene phylogenetics and phylogenomics.</title>
        <authorList>
            <person name="Vandepol N."/>
            <person name="Liber J."/>
            <person name="Desiro A."/>
            <person name="Na H."/>
            <person name="Kennedy M."/>
            <person name="Barry K."/>
            <person name="Grigoriev I.V."/>
            <person name="Miller A.N."/>
            <person name="O'Donnell K."/>
            <person name="Stajich J.E."/>
            <person name="Bonito G."/>
        </authorList>
    </citation>
    <scope>NUCLEOTIDE SEQUENCE</scope>
    <source>
        <strain evidence="2">NVP60</strain>
    </source>
</reference>
<evidence type="ECO:0000313" key="2">
    <source>
        <dbReference type="EMBL" id="KAG0319683.1"/>
    </source>
</evidence>
<dbReference type="InterPro" id="IPR027417">
    <property type="entry name" value="P-loop_NTPase"/>
</dbReference>
<organism evidence="2 3">
    <name type="scientific">Linnemannia gamsii</name>
    <dbReference type="NCBI Taxonomy" id="64522"/>
    <lineage>
        <taxon>Eukaryota</taxon>
        <taxon>Fungi</taxon>
        <taxon>Fungi incertae sedis</taxon>
        <taxon>Mucoromycota</taxon>
        <taxon>Mortierellomycotina</taxon>
        <taxon>Mortierellomycetes</taxon>
        <taxon>Mortierellales</taxon>
        <taxon>Mortierellaceae</taxon>
        <taxon>Linnemannia</taxon>
    </lineage>
</organism>
<keyword evidence="3" id="KW-1185">Reference proteome</keyword>
<dbReference type="AlphaFoldDB" id="A0A9P6RKN7"/>
<evidence type="ECO:0000259" key="1">
    <source>
        <dbReference type="Pfam" id="PF01926"/>
    </source>
</evidence>
<gene>
    <name evidence="2" type="ORF">BGZ97_001675</name>
</gene>
<dbReference type="Pfam" id="PF01926">
    <property type="entry name" value="MMR_HSR1"/>
    <property type="match status" value="1"/>
</dbReference>
<proteinExistence type="predicted"/>
<dbReference type="InterPro" id="IPR006073">
    <property type="entry name" value="GTP-bd"/>
</dbReference>
<accession>A0A9P6RKN7</accession>
<feature type="domain" description="G" evidence="1">
    <location>
        <begin position="13"/>
        <end position="122"/>
    </location>
</feature>
<comment type="caution">
    <text evidence="2">The sequence shown here is derived from an EMBL/GenBank/DDBJ whole genome shotgun (WGS) entry which is preliminary data.</text>
</comment>
<protein>
    <recommendedName>
        <fullName evidence="1">G domain-containing protein</fullName>
    </recommendedName>
</protein>
<name>A0A9P6RKN7_9FUNG</name>
<dbReference type="OrthoDB" id="8954335at2759"/>
<dbReference type="Proteomes" id="UP000823405">
    <property type="component" value="Unassembled WGS sequence"/>
</dbReference>
<dbReference type="EMBL" id="JAAAIN010000135">
    <property type="protein sequence ID" value="KAG0319683.1"/>
    <property type="molecule type" value="Genomic_DNA"/>
</dbReference>
<dbReference type="GO" id="GO:0005525">
    <property type="term" value="F:GTP binding"/>
    <property type="evidence" value="ECO:0007669"/>
    <property type="project" value="InterPro"/>
</dbReference>
<dbReference type="SUPFAM" id="SSF52540">
    <property type="entry name" value="P-loop containing nucleoside triphosphate hydrolases"/>
    <property type="match status" value="1"/>
</dbReference>
<dbReference type="Gene3D" id="3.40.50.300">
    <property type="entry name" value="P-loop containing nucleotide triphosphate hydrolases"/>
    <property type="match status" value="1"/>
</dbReference>
<evidence type="ECO:0000313" key="3">
    <source>
        <dbReference type="Proteomes" id="UP000823405"/>
    </source>
</evidence>
<sequence>MLQIDQAYPSCSVILMGNPGVGKSAILNALGGSFYSGFSFITGNPGSSKQNVTLGDKIVELIDLPGIADAGGGETMSDNLKVLQDTLNSCGKALLFFVIKPNNGRISPEDFAILKTLLTNLSKSPKIGLFVTQVREDHIPLLDKDEYRKTVLKMLQDNGVDTAYLEATRWSILRQHQAEGFSEAEKKSIRKYVDSFVSAEVQVNNLIVRIFKQIVDFFKRLFGG</sequence>